<evidence type="ECO:0000259" key="1">
    <source>
        <dbReference type="Pfam" id="PF13358"/>
    </source>
</evidence>
<dbReference type="EMBL" id="BJXX01000275">
    <property type="protein sequence ID" value="GEN36876.1"/>
    <property type="molecule type" value="Genomic_DNA"/>
</dbReference>
<evidence type="ECO:0000313" key="2">
    <source>
        <dbReference type="EMBL" id="GEN36876.1"/>
    </source>
</evidence>
<name>A0A511VDB1_9BACL</name>
<dbReference type="Proteomes" id="UP000321157">
    <property type="component" value="Unassembled WGS sequence"/>
</dbReference>
<protein>
    <submittedName>
        <fullName evidence="2">Putative transposase</fullName>
    </submittedName>
</protein>
<evidence type="ECO:0000313" key="3">
    <source>
        <dbReference type="Proteomes" id="UP000321157"/>
    </source>
</evidence>
<dbReference type="InterPro" id="IPR012337">
    <property type="entry name" value="RNaseH-like_sf"/>
</dbReference>
<sequence length="176" mass="20906">MDEEIAHLLFQDECMIRDYQAVQYTWFLRGKQRIIPTYGKHHGVKLIGVLNYETGRVHCVEEEQYDAEAFLRFLQHVLKQYPTGKIVMVLDNARIHHARLIQPFLEENQNRLELVFLPPYSPEMNLIEGLWKWLKSAVIYNVFHKSVQDIRKHVQAFISSINQMPEIVIDRLCIKM</sequence>
<gene>
    <name evidence="2" type="ORF">ADA01nite_43360</name>
</gene>
<dbReference type="PANTHER" id="PTHR46564">
    <property type="entry name" value="TRANSPOSASE"/>
    <property type="match status" value="1"/>
</dbReference>
<organism evidence="2 3">
    <name type="scientific">Aneurinibacillus danicus</name>
    <dbReference type="NCBI Taxonomy" id="267746"/>
    <lineage>
        <taxon>Bacteria</taxon>
        <taxon>Bacillati</taxon>
        <taxon>Bacillota</taxon>
        <taxon>Bacilli</taxon>
        <taxon>Bacillales</taxon>
        <taxon>Paenibacillaceae</taxon>
        <taxon>Aneurinibacillus group</taxon>
        <taxon>Aneurinibacillus</taxon>
    </lineage>
</organism>
<dbReference type="Pfam" id="PF13358">
    <property type="entry name" value="DDE_3"/>
    <property type="match status" value="1"/>
</dbReference>
<dbReference type="NCBIfam" id="NF033545">
    <property type="entry name" value="transpos_IS630"/>
    <property type="match status" value="1"/>
</dbReference>
<feature type="domain" description="Tc1-like transposase DDE" evidence="1">
    <location>
        <begin position="8"/>
        <end position="150"/>
    </location>
</feature>
<dbReference type="Gene3D" id="3.30.420.10">
    <property type="entry name" value="Ribonuclease H-like superfamily/Ribonuclease H"/>
    <property type="match status" value="1"/>
</dbReference>
<keyword evidence="3" id="KW-1185">Reference proteome</keyword>
<dbReference type="PANTHER" id="PTHR46564:SF1">
    <property type="entry name" value="TRANSPOSASE"/>
    <property type="match status" value="1"/>
</dbReference>
<accession>A0A511VDB1</accession>
<dbReference type="AlphaFoldDB" id="A0A511VDB1"/>
<dbReference type="GO" id="GO:0003676">
    <property type="term" value="F:nucleic acid binding"/>
    <property type="evidence" value="ECO:0007669"/>
    <property type="project" value="InterPro"/>
</dbReference>
<dbReference type="SUPFAM" id="SSF53098">
    <property type="entry name" value="Ribonuclease H-like"/>
    <property type="match status" value="1"/>
</dbReference>
<reference evidence="2 3" key="1">
    <citation type="submission" date="2019-07" db="EMBL/GenBank/DDBJ databases">
        <title>Whole genome shotgun sequence of Aneurinibacillus danicus NBRC 102444.</title>
        <authorList>
            <person name="Hosoyama A."/>
            <person name="Uohara A."/>
            <person name="Ohji S."/>
            <person name="Ichikawa N."/>
        </authorList>
    </citation>
    <scope>NUCLEOTIDE SEQUENCE [LARGE SCALE GENOMIC DNA]</scope>
    <source>
        <strain evidence="2 3">NBRC 102444</strain>
    </source>
</reference>
<proteinExistence type="predicted"/>
<dbReference type="InterPro" id="IPR047655">
    <property type="entry name" value="Transpos_IS630-like"/>
</dbReference>
<dbReference type="InterPro" id="IPR036397">
    <property type="entry name" value="RNaseH_sf"/>
</dbReference>
<comment type="caution">
    <text evidence="2">The sequence shown here is derived from an EMBL/GenBank/DDBJ whole genome shotgun (WGS) entry which is preliminary data.</text>
</comment>
<dbReference type="InterPro" id="IPR038717">
    <property type="entry name" value="Tc1-like_DDE_dom"/>
</dbReference>